<dbReference type="Proteomes" id="UP001140453">
    <property type="component" value="Unassembled WGS sequence"/>
</dbReference>
<organism evidence="2 3">
    <name type="scientific">Gnomoniopsis smithogilvyi</name>
    <dbReference type="NCBI Taxonomy" id="1191159"/>
    <lineage>
        <taxon>Eukaryota</taxon>
        <taxon>Fungi</taxon>
        <taxon>Dikarya</taxon>
        <taxon>Ascomycota</taxon>
        <taxon>Pezizomycotina</taxon>
        <taxon>Sordariomycetes</taxon>
        <taxon>Sordariomycetidae</taxon>
        <taxon>Diaporthales</taxon>
        <taxon>Gnomoniaceae</taxon>
        <taxon>Gnomoniopsis</taxon>
    </lineage>
</organism>
<name>A0A9W8YJF6_9PEZI</name>
<gene>
    <name evidence="2" type="ORF">N0V93_010115</name>
</gene>
<evidence type="ECO:0000313" key="2">
    <source>
        <dbReference type="EMBL" id="KAJ4385686.1"/>
    </source>
</evidence>
<dbReference type="EMBL" id="JAPEVB010000007">
    <property type="protein sequence ID" value="KAJ4385686.1"/>
    <property type="molecule type" value="Genomic_DNA"/>
</dbReference>
<dbReference type="AlphaFoldDB" id="A0A9W8YJF6"/>
<feature type="compositionally biased region" description="Low complexity" evidence="1">
    <location>
        <begin position="30"/>
        <end position="51"/>
    </location>
</feature>
<feature type="region of interest" description="Disordered" evidence="1">
    <location>
        <begin position="71"/>
        <end position="90"/>
    </location>
</feature>
<evidence type="ECO:0000313" key="3">
    <source>
        <dbReference type="Proteomes" id="UP001140453"/>
    </source>
</evidence>
<proteinExistence type="predicted"/>
<evidence type="ECO:0000256" key="1">
    <source>
        <dbReference type="SAM" id="MobiDB-lite"/>
    </source>
</evidence>
<accession>A0A9W8YJF6</accession>
<dbReference type="OrthoDB" id="5430750at2759"/>
<sequence>MENLTALIKRRDEQHDAYLKTNLHVEELLAASSPPSSPVRDASRSSGASGSQTTLSRPAWRHHSIGLDSVITSSASRATGEGSDDEEDGEEYYVQTPLEKQQYDHDGFRQHLRSFRFSSAARTLLRGVLDDPVLLSKPTLFPTRGGPVADRSHLSHHQVFEVGTDGAPLLVELPESERPPSNALVIWNTIKDLNVTDHEDSKERNAVGRISVLQEPSPILFGAIHYTMHRYFDVDELYRHLLSPEGSSASFHRALFVIFRFHSLFTR</sequence>
<protein>
    <submittedName>
        <fullName evidence="2">Uncharacterized protein</fullName>
    </submittedName>
</protein>
<reference evidence="2" key="1">
    <citation type="submission" date="2022-10" db="EMBL/GenBank/DDBJ databases">
        <title>Tapping the CABI collections for fungal endophytes: first genome assemblies for Collariella, Neodidymelliopsis, Ascochyta clinopodiicola, Didymella pomorum, Didymosphaeria variabile, Neocosmospora piperis and Neocucurbitaria cava.</title>
        <authorList>
            <person name="Hill R."/>
        </authorList>
    </citation>
    <scope>NUCLEOTIDE SEQUENCE</scope>
    <source>
        <strain evidence="2">IMI 355082</strain>
    </source>
</reference>
<comment type="caution">
    <text evidence="2">The sequence shown here is derived from an EMBL/GenBank/DDBJ whole genome shotgun (WGS) entry which is preliminary data.</text>
</comment>
<feature type="region of interest" description="Disordered" evidence="1">
    <location>
        <begin position="30"/>
        <end position="59"/>
    </location>
</feature>
<keyword evidence="3" id="KW-1185">Reference proteome</keyword>